<dbReference type="SUPFAM" id="SSF55418">
    <property type="entry name" value="eIF4e-like"/>
    <property type="match status" value="1"/>
</dbReference>
<dbReference type="InterPro" id="IPR001040">
    <property type="entry name" value="TIF_eIF_4E"/>
</dbReference>
<dbReference type="PANTHER" id="PTHR11960:SF8">
    <property type="entry name" value="EUKARYOTIC TRANSLATION INITIATION FACTOR 4E1-RELATED"/>
    <property type="match status" value="1"/>
</dbReference>
<keyword evidence="3" id="KW-0810">Translation regulation</keyword>
<sequence length="228" mass="25939">MPVVPFLSFNDDAARNADFLLEKEDEAVLERLREPIMLKDKWVLWEQVVQNDGKNTTFTDALKKVVSFSQLHEFWRIWNGLPQPSDLLDQKQIMRDPGVAIDAIMIFKEGIKPEWEDPMNSQGGHFQIQLKPNVGAWQIDEYWNNIVMGMIGGTIEPSDMITGIRLVDKLSGPKGANAIRIELWWKRDSEGNQAALKKSMEKCMSTKLDGSAGMACKAETKQHTNIKH</sequence>
<protein>
    <submittedName>
        <fullName evidence="7">Uncharacterized protein</fullName>
    </submittedName>
</protein>
<dbReference type="AlphaFoldDB" id="A0A7S0ZPX8"/>
<dbReference type="GO" id="GO:0006417">
    <property type="term" value="P:regulation of translation"/>
    <property type="evidence" value="ECO:0007669"/>
    <property type="project" value="UniProtKB-KW"/>
</dbReference>
<keyword evidence="2 6" id="KW-0396">Initiation factor</keyword>
<gene>
    <name evidence="7" type="ORF">NSCI0253_LOCUS2941</name>
</gene>
<name>A0A7S0ZPX8_NOCSC</name>
<dbReference type="InterPro" id="IPR023398">
    <property type="entry name" value="TIF_eIF4e-like"/>
</dbReference>
<keyword evidence="5 6" id="KW-0648">Protein biosynthesis</keyword>
<organism evidence="7">
    <name type="scientific">Noctiluca scintillans</name>
    <name type="common">Sea sparkle</name>
    <name type="synonym">Red tide dinoflagellate</name>
    <dbReference type="NCBI Taxonomy" id="2966"/>
    <lineage>
        <taxon>Eukaryota</taxon>
        <taxon>Sar</taxon>
        <taxon>Alveolata</taxon>
        <taxon>Dinophyceae</taxon>
        <taxon>Noctilucales</taxon>
        <taxon>Noctilucaceae</taxon>
        <taxon>Noctiluca</taxon>
    </lineage>
</organism>
<dbReference type="PANTHER" id="PTHR11960">
    <property type="entry name" value="EUKARYOTIC TRANSLATION INITIATION FACTOR 4E RELATED"/>
    <property type="match status" value="1"/>
</dbReference>
<evidence type="ECO:0000256" key="5">
    <source>
        <dbReference type="ARBA" id="ARBA00022917"/>
    </source>
</evidence>
<accession>A0A7S0ZPX8</accession>
<evidence type="ECO:0000256" key="2">
    <source>
        <dbReference type="ARBA" id="ARBA00022540"/>
    </source>
</evidence>
<evidence type="ECO:0000256" key="1">
    <source>
        <dbReference type="ARBA" id="ARBA00009860"/>
    </source>
</evidence>
<evidence type="ECO:0000313" key="7">
    <source>
        <dbReference type="EMBL" id="CAD8828595.1"/>
    </source>
</evidence>
<keyword evidence="4 6" id="KW-0694">RNA-binding</keyword>
<dbReference type="Gene3D" id="3.30.760.10">
    <property type="entry name" value="RNA Cap, Translation Initiation Factor Eif4e"/>
    <property type="match status" value="1"/>
</dbReference>
<evidence type="ECO:0000256" key="3">
    <source>
        <dbReference type="ARBA" id="ARBA00022845"/>
    </source>
</evidence>
<dbReference type="GO" id="GO:0003743">
    <property type="term" value="F:translation initiation factor activity"/>
    <property type="evidence" value="ECO:0007669"/>
    <property type="project" value="UniProtKB-KW"/>
</dbReference>
<dbReference type="GO" id="GO:0000340">
    <property type="term" value="F:RNA 7-methylguanosine cap binding"/>
    <property type="evidence" value="ECO:0007669"/>
    <property type="project" value="TreeGrafter"/>
</dbReference>
<dbReference type="EMBL" id="HBFQ01004219">
    <property type="protein sequence ID" value="CAD8828595.1"/>
    <property type="molecule type" value="Transcribed_RNA"/>
</dbReference>
<proteinExistence type="inferred from homology"/>
<dbReference type="Pfam" id="PF01652">
    <property type="entry name" value="IF4E"/>
    <property type="match status" value="1"/>
</dbReference>
<dbReference type="GO" id="GO:0016281">
    <property type="term" value="C:eukaryotic translation initiation factor 4F complex"/>
    <property type="evidence" value="ECO:0007669"/>
    <property type="project" value="TreeGrafter"/>
</dbReference>
<comment type="similarity">
    <text evidence="1 6">Belongs to the eukaryotic initiation factor 4E family.</text>
</comment>
<reference evidence="7" key="1">
    <citation type="submission" date="2021-01" db="EMBL/GenBank/DDBJ databases">
        <authorList>
            <person name="Corre E."/>
            <person name="Pelletier E."/>
            <person name="Niang G."/>
            <person name="Scheremetjew M."/>
            <person name="Finn R."/>
            <person name="Kale V."/>
            <person name="Holt S."/>
            <person name="Cochrane G."/>
            <person name="Meng A."/>
            <person name="Brown T."/>
            <person name="Cohen L."/>
        </authorList>
    </citation>
    <scope>NUCLEOTIDE SEQUENCE</scope>
</reference>
<evidence type="ECO:0000256" key="6">
    <source>
        <dbReference type="RuleBase" id="RU004374"/>
    </source>
</evidence>
<evidence type="ECO:0000256" key="4">
    <source>
        <dbReference type="ARBA" id="ARBA00022884"/>
    </source>
</evidence>